<feature type="domain" description="C2H2-type" evidence="2">
    <location>
        <begin position="209"/>
        <end position="232"/>
    </location>
</feature>
<gene>
    <name evidence="3" type="ORF">PODCO_609660</name>
</gene>
<proteinExistence type="predicted"/>
<sequence length="297" mass="33011">METLHDNTDPLSWLWEDPYLVPLDFPTFGASLDTGVPLLPQSEGAIHQQPEQSSQGDGGDPNLIDFNFLSPNLGSFPDFDFSMCLAQIGMESPNSVWTASAYTDSIACPSITSDVSSLSPSQMSMTMSTPPSFLPFTPRPLAPLQHCEPFEFANGQGDRTVQVAENPRVNPTTAFPSPPQTSTRPRNSRRRRDPSFIPARQTRQLEKPEKCPICQKGHQYRSDVERHIASRHKDRAHEFGVSIARLPCPVSGCSQTFSVWRPDHALRHIRRKHKDHDGNTKAVRGGKKLAANIPSFL</sequence>
<feature type="region of interest" description="Disordered" evidence="1">
    <location>
        <begin position="44"/>
        <end position="63"/>
    </location>
</feature>
<evidence type="ECO:0000256" key="1">
    <source>
        <dbReference type="SAM" id="MobiDB-lite"/>
    </source>
</evidence>
<feature type="domain" description="C2H2-type" evidence="2">
    <location>
        <begin position="246"/>
        <end position="273"/>
    </location>
</feature>
<organism evidence="3 4">
    <name type="scientific">Podospora comata</name>
    <dbReference type="NCBI Taxonomy" id="48703"/>
    <lineage>
        <taxon>Eukaryota</taxon>
        <taxon>Fungi</taxon>
        <taxon>Dikarya</taxon>
        <taxon>Ascomycota</taxon>
        <taxon>Pezizomycotina</taxon>
        <taxon>Sordariomycetes</taxon>
        <taxon>Sordariomycetidae</taxon>
        <taxon>Sordariales</taxon>
        <taxon>Podosporaceae</taxon>
        <taxon>Podospora</taxon>
    </lineage>
</organism>
<accession>A0ABY6SJ03</accession>
<keyword evidence="4" id="KW-1185">Reference proteome</keyword>
<dbReference type="Proteomes" id="UP000280685">
    <property type="component" value="Chromosome 6"/>
</dbReference>
<dbReference type="SMART" id="SM00355">
    <property type="entry name" value="ZnF_C2H2"/>
    <property type="match status" value="2"/>
</dbReference>
<protein>
    <recommendedName>
        <fullName evidence="2">C2H2-type domain-containing protein</fullName>
    </recommendedName>
</protein>
<evidence type="ECO:0000313" key="4">
    <source>
        <dbReference type="Proteomes" id="UP000280685"/>
    </source>
</evidence>
<dbReference type="Gene3D" id="3.30.160.60">
    <property type="entry name" value="Classic Zinc Finger"/>
    <property type="match status" value="1"/>
</dbReference>
<dbReference type="EMBL" id="LR026969">
    <property type="protein sequence ID" value="VBB84705.1"/>
    <property type="molecule type" value="Genomic_DNA"/>
</dbReference>
<dbReference type="InterPro" id="IPR013087">
    <property type="entry name" value="Znf_C2H2_type"/>
</dbReference>
<name>A0ABY6SJ03_PODCO</name>
<reference evidence="3" key="1">
    <citation type="submission" date="2018-02" db="EMBL/GenBank/DDBJ databases">
        <authorList>
            <person name="Silar P."/>
        </authorList>
    </citation>
    <scope>NUCLEOTIDE SEQUENCE [LARGE SCALE GENOMIC DNA]</scope>
    <source>
        <strain evidence="3">T</strain>
    </source>
</reference>
<evidence type="ECO:0000259" key="2">
    <source>
        <dbReference type="SMART" id="SM00355"/>
    </source>
</evidence>
<feature type="region of interest" description="Disordered" evidence="1">
    <location>
        <begin position="168"/>
        <end position="208"/>
    </location>
</feature>
<evidence type="ECO:0000313" key="3">
    <source>
        <dbReference type="EMBL" id="VBB84705.1"/>
    </source>
</evidence>